<sequence>QDGFLTRMWTDWFDWDVSLGDWDATSKTKSWIFPFEGPQEVWVELMDNNDQSSYCYDNIIIRTSAINCDITPEGYIVCVDITALGDATKIDPFTAPASAVAGSQIPLSATLKYENGTPIANETIFFTDTTAGGTVGDSSIVGSWPLNEGEGCQANDQSVNANHGTLKPSCP</sequence>
<name>A0A2H9T1M8_9BACT</name>
<protein>
    <submittedName>
        <fullName evidence="1">Uncharacterized protein</fullName>
    </submittedName>
</protein>
<feature type="non-terminal residue" evidence="1">
    <location>
        <position position="171"/>
    </location>
</feature>
<feature type="non-terminal residue" evidence="1">
    <location>
        <position position="1"/>
    </location>
</feature>
<comment type="caution">
    <text evidence="1">The sequence shown here is derived from an EMBL/GenBank/DDBJ whole genome shotgun (WGS) entry which is preliminary data.</text>
</comment>
<dbReference type="Proteomes" id="UP000236946">
    <property type="component" value="Unassembled WGS sequence"/>
</dbReference>
<proteinExistence type="predicted"/>
<dbReference type="EMBL" id="PFEN01000013">
    <property type="protein sequence ID" value="PJE69671.1"/>
    <property type="molecule type" value="Genomic_DNA"/>
</dbReference>
<accession>A0A2H9T1M8</accession>
<reference evidence="2" key="1">
    <citation type="submission" date="2017-09" db="EMBL/GenBank/DDBJ databases">
        <title>Depth-based differentiation of microbial function through sediment-hosted aquifers and enrichment of novel symbionts in the deep terrestrial subsurface.</title>
        <authorList>
            <person name="Probst A.J."/>
            <person name="Ladd B."/>
            <person name="Jarett J.K."/>
            <person name="Geller-Mcgrath D.E."/>
            <person name="Sieber C.M.K."/>
            <person name="Emerson J.B."/>
            <person name="Anantharaman K."/>
            <person name="Thomas B.C."/>
            <person name="Malmstrom R."/>
            <person name="Stieglmeier M."/>
            <person name="Klingl A."/>
            <person name="Woyke T."/>
            <person name="Ryan C.M."/>
            <person name="Banfield J.F."/>
        </authorList>
    </citation>
    <scope>NUCLEOTIDE SEQUENCE [LARGE SCALE GENOMIC DNA]</scope>
</reference>
<evidence type="ECO:0000313" key="2">
    <source>
        <dbReference type="Proteomes" id="UP000236946"/>
    </source>
</evidence>
<gene>
    <name evidence="1" type="ORF">COU98_00645</name>
</gene>
<dbReference type="AlphaFoldDB" id="A0A2H9T1M8"/>
<evidence type="ECO:0000313" key="1">
    <source>
        <dbReference type="EMBL" id="PJE69671.1"/>
    </source>
</evidence>
<organism evidence="1 2">
    <name type="scientific">Candidatus Staskawiczbacteria bacterium CG10_big_fil_rev_8_21_14_0_10_38_10</name>
    <dbReference type="NCBI Taxonomy" id="1974891"/>
    <lineage>
        <taxon>Bacteria</taxon>
        <taxon>Candidatus Staskawicziibacteriota</taxon>
    </lineage>
</organism>